<protein>
    <submittedName>
        <fullName evidence="1">Uncharacterized protein</fullName>
    </submittedName>
</protein>
<accession>V5SK38</accession>
<dbReference type="AlphaFoldDB" id="V5SK38"/>
<dbReference type="KEGG" id="hni:W911_14310"/>
<dbReference type="STRING" id="1029756.W911_14310"/>
<dbReference type="RefSeq" id="WP_023788176.1">
    <property type="nucleotide sequence ID" value="NC_022997.1"/>
</dbReference>
<sequence length="74" mass="8437">MTRDEQIKRAKAIANALRPYIPEKAREIDQLVSDLQGNKRETVEISVGVKYRIEKYEGDYSPEKTPVETVEGEG</sequence>
<organism evidence="1 2">
    <name type="scientific">Hyphomicrobium nitrativorans NL23</name>
    <dbReference type="NCBI Taxonomy" id="1029756"/>
    <lineage>
        <taxon>Bacteria</taxon>
        <taxon>Pseudomonadati</taxon>
        <taxon>Pseudomonadota</taxon>
        <taxon>Alphaproteobacteria</taxon>
        <taxon>Hyphomicrobiales</taxon>
        <taxon>Hyphomicrobiaceae</taxon>
        <taxon>Hyphomicrobium</taxon>
    </lineage>
</organism>
<dbReference type="HOGENOM" id="CLU_2682832_0_0_5"/>
<dbReference type="PATRIC" id="fig|1029756.8.peg.2978"/>
<gene>
    <name evidence="1" type="ORF">W911_14310</name>
</gene>
<proteinExistence type="predicted"/>
<dbReference type="EMBL" id="CP006912">
    <property type="protein sequence ID" value="AHB50319.1"/>
    <property type="molecule type" value="Genomic_DNA"/>
</dbReference>
<evidence type="ECO:0000313" key="1">
    <source>
        <dbReference type="EMBL" id="AHB50319.1"/>
    </source>
</evidence>
<reference evidence="1 2" key="1">
    <citation type="journal article" date="2014" name="Genome Announc.">
        <title>Complete Genome Sequence of Hyphomicrobium nitrativorans Strain NL23, a Denitrifying Bacterium Isolated from Biofilm of a Methanol-Fed Denitrification System Treating Seawater at the Montreal Biodome.</title>
        <authorList>
            <person name="Martineau C."/>
            <person name="Villeneuve C."/>
            <person name="Mauffrey F."/>
            <person name="Villemur R."/>
        </authorList>
    </citation>
    <scope>NUCLEOTIDE SEQUENCE [LARGE SCALE GENOMIC DNA]</scope>
    <source>
        <strain evidence="1">NL23</strain>
    </source>
</reference>
<evidence type="ECO:0000313" key="2">
    <source>
        <dbReference type="Proteomes" id="UP000018542"/>
    </source>
</evidence>
<dbReference type="Proteomes" id="UP000018542">
    <property type="component" value="Chromosome"/>
</dbReference>
<name>V5SK38_9HYPH</name>
<keyword evidence="2" id="KW-1185">Reference proteome</keyword>